<sequence length="948" mass="105533">MAGPIVLNVAEKPSVARALADVFRSSPGAQQRNNHANGPTQIFECDNVRFPCLDQQGSGRLASNNARVEGHTMITTAVRGHLASQVRVLVYELTAVTCCCKLIACSSPLRQDFPSSYGWRRVNPVALFDAPINTTYKEDMQPLERMLRDLARRASALILWLDCDREGEAISDEVRTVCLRGNARLGSQNRIFRAKFSTVMPGEIQRALRTLGRVNENLVKAVEARSEHDLRYWLCRGRSSVYAMVNVSVSKQVRWVCRLNLNMTSLHALTLDQVISYGPCQFPTLGFVVERWARIQTFVKEDFWFLEMTIRLNADGSVVNNIPAQGVNNVYNNQQQGRAISLTWKRVRLYDRTMTLAIYDACLEAGEAVVTDVSGRPKNKWRPIPLATVELQKRASKYLRIGSEVLMQKAESLYNNGYISYPRTETERFRPEFNHHDLIQSFHAVNGELGNYAQLLLSNNNFQNPRAGPNDDNAHPPITPAKAVNPEEIADPIERNIYSLVVKHYLACCSRDAVGRETELTLKIASEEFSAKGLMILERNWLEIYHPWEKWSTGQGVLPKARVGTRITPTSLMMRDGATAPPNLISEVELISAMDKNGIGTDATIAQHITTILDRGYCVKDASQRFNPNPLGIALVEGYNSMGHQLNKPDLRRSMEAECNAIADGRKTKEAVLGSVVLQMLQCFNEANAKAAKLDEAMERHFGRLGTGNSQYSVLQGNFSRCGNCNGMMTLKQVRSSAGNQNPRNNNQAPSKIVHCQTCSQAHMMPKFHSNITPYFDGNQQPTSCPICQFQVLTCENDGRNSQFCPNCYNNPPANHGGSPSLEFQCSSCTHRSCPLAKGVQGGDVEVYPCPFCTSSGNAGGRVLLKRSDNGYRLSCSNGGRDACQYTVWLPGEAREITLADSSVNVNRMSQAVCQTCTNQSQLVRKLRFVWKQGTVPPHYGHDETTCV</sequence>
<organism evidence="9 10">
    <name type="scientific">Thalassiosira oceanica</name>
    <name type="common">Marine diatom</name>
    <dbReference type="NCBI Taxonomy" id="159749"/>
    <lineage>
        <taxon>Eukaryota</taxon>
        <taxon>Sar</taxon>
        <taxon>Stramenopiles</taxon>
        <taxon>Ochrophyta</taxon>
        <taxon>Bacillariophyta</taxon>
        <taxon>Coscinodiscophyceae</taxon>
        <taxon>Thalassiosirophycidae</taxon>
        <taxon>Thalassiosirales</taxon>
        <taxon>Thalassiosiraceae</taxon>
        <taxon>Thalassiosira</taxon>
    </lineage>
</organism>
<dbReference type="GO" id="GO:0003677">
    <property type="term" value="F:DNA binding"/>
    <property type="evidence" value="ECO:0007669"/>
    <property type="project" value="UniProtKB-KW"/>
</dbReference>
<dbReference type="SMART" id="SM00437">
    <property type="entry name" value="TOP1Ac"/>
    <property type="match status" value="1"/>
</dbReference>
<comment type="similarity">
    <text evidence="2 7">Belongs to the type IA topoisomerase family.</text>
</comment>
<evidence type="ECO:0000256" key="3">
    <source>
        <dbReference type="ARBA" id="ARBA00012891"/>
    </source>
</evidence>
<feature type="non-terminal residue" evidence="9">
    <location>
        <position position="948"/>
    </location>
</feature>
<dbReference type="GO" id="GO:0003917">
    <property type="term" value="F:DNA topoisomerase type I (single strand cut, ATP-independent) activity"/>
    <property type="evidence" value="ECO:0007669"/>
    <property type="project" value="UniProtKB-EC"/>
</dbReference>
<reference evidence="9 10" key="1">
    <citation type="journal article" date="2012" name="Genome Biol.">
        <title>Genome and low-iron response of an oceanic diatom adapted to chronic iron limitation.</title>
        <authorList>
            <person name="Lommer M."/>
            <person name="Specht M."/>
            <person name="Roy A.S."/>
            <person name="Kraemer L."/>
            <person name="Andreson R."/>
            <person name="Gutowska M.A."/>
            <person name="Wolf J."/>
            <person name="Bergner S.V."/>
            <person name="Schilhabel M.B."/>
            <person name="Klostermeier U.C."/>
            <person name="Beiko R.G."/>
            <person name="Rosenstiel P."/>
            <person name="Hippler M."/>
            <person name="Laroche J."/>
        </authorList>
    </citation>
    <scope>NUCLEOTIDE SEQUENCE [LARGE SCALE GENOMIC DNA]</scope>
    <source>
        <strain evidence="9 10">CCMP1005</strain>
    </source>
</reference>
<evidence type="ECO:0000256" key="2">
    <source>
        <dbReference type="ARBA" id="ARBA00009446"/>
    </source>
</evidence>
<dbReference type="GO" id="GO:0006265">
    <property type="term" value="P:DNA topological change"/>
    <property type="evidence" value="ECO:0007669"/>
    <property type="project" value="InterPro"/>
</dbReference>
<dbReference type="EMBL" id="AGNL01003642">
    <property type="protein sequence ID" value="EJK74455.1"/>
    <property type="molecule type" value="Genomic_DNA"/>
</dbReference>
<comment type="catalytic activity">
    <reaction evidence="1 7">
        <text>ATP-independent breakage of single-stranded DNA, followed by passage and rejoining.</text>
        <dbReference type="EC" id="5.6.2.1"/>
    </reaction>
</comment>
<dbReference type="SMART" id="SM00436">
    <property type="entry name" value="TOP1Bc"/>
    <property type="match status" value="1"/>
</dbReference>
<dbReference type="Gene3D" id="3.40.50.140">
    <property type="match status" value="1"/>
</dbReference>
<gene>
    <name evidence="9" type="ORF">THAOC_03864</name>
</gene>
<accession>K0TAA4</accession>
<dbReference type="Gene3D" id="1.10.460.10">
    <property type="entry name" value="Topoisomerase I, domain 2"/>
    <property type="match status" value="1"/>
</dbReference>
<dbReference type="FunFam" id="1.10.290.10:FF:000001">
    <property type="entry name" value="DNA topoisomerase"/>
    <property type="match status" value="1"/>
</dbReference>
<protein>
    <recommendedName>
        <fullName evidence="3 7">DNA topoisomerase</fullName>
        <ecNumber evidence="3 7">5.6.2.1</ecNumber>
    </recommendedName>
</protein>
<dbReference type="InterPro" id="IPR013824">
    <property type="entry name" value="Topo_IA_cen_sub1"/>
</dbReference>
<dbReference type="InterPro" id="IPR013497">
    <property type="entry name" value="Topo_IA_cen"/>
</dbReference>
<dbReference type="GO" id="GO:0006281">
    <property type="term" value="P:DNA repair"/>
    <property type="evidence" value="ECO:0007669"/>
    <property type="project" value="TreeGrafter"/>
</dbReference>
<evidence type="ECO:0000256" key="4">
    <source>
        <dbReference type="ARBA" id="ARBA00023029"/>
    </source>
</evidence>
<name>K0TAA4_THAOC</name>
<evidence type="ECO:0000256" key="7">
    <source>
        <dbReference type="RuleBase" id="RU362092"/>
    </source>
</evidence>
<dbReference type="CDD" id="cd00186">
    <property type="entry name" value="TOP1Ac"/>
    <property type="match status" value="1"/>
</dbReference>
<dbReference type="PANTHER" id="PTHR11390">
    <property type="entry name" value="PROKARYOTIC DNA TOPOISOMERASE"/>
    <property type="match status" value="1"/>
</dbReference>
<dbReference type="eggNOG" id="KOG1956">
    <property type="taxonomic scope" value="Eukaryota"/>
</dbReference>
<dbReference type="EC" id="5.6.2.1" evidence="3 7"/>
<dbReference type="InterPro" id="IPR003601">
    <property type="entry name" value="Topo_IA_2"/>
</dbReference>
<proteinExistence type="inferred from homology"/>
<dbReference type="Proteomes" id="UP000266841">
    <property type="component" value="Unassembled WGS sequence"/>
</dbReference>
<dbReference type="GO" id="GO:0031422">
    <property type="term" value="C:RecQ family helicase-topoisomerase III complex"/>
    <property type="evidence" value="ECO:0007669"/>
    <property type="project" value="TreeGrafter"/>
</dbReference>
<dbReference type="PROSITE" id="PS52039">
    <property type="entry name" value="TOPO_IA_2"/>
    <property type="match status" value="1"/>
</dbReference>
<dbReference type="InterPro" id="IPR003602">
    <property type="entry name" value="Topo_IA_DNA-bd_dom"/>
</dbReference>
<dbReference type="Pfam" id="PF01131">
    <property type="entry name" value="Topoisom_bac"/>
    <property type="match status" value="1"/>
</dbReference>
<dbReference type="GO" id="GO:0005634">
    <property type="term" value="C:nucleus"/>
    <property type="evidence" value="ECO:0007669"/>
    <property type="project" value="TreeGrafter"/>
</dbReference>
<dbReference type="InterPro" id="IPR013826">
    <property type="entry name" value="Topo_IA_cen_sub3"/>
</dbReference>
<dbReference type="PANTHER" id="PTHR11390:SF21">
    <property type="entry name" value="DNA TOPOISOMERASE 3-ALPHA"/>
    <property type="match status" value="1"/>
</dbReference>
<dbReference type="SUPFAM" id="SSF56712">
    <property type="entry name" value="Prokaryotic type I DNA topoisomerase"/>
    <property type="match status" value="1"/>
</dbReference>
<keyword evidence="5 7" id="KW-0238">DNA-binding</keyword>
<evidence type="ECO:0000313" key="9">
    <source>
        <dbReference type="EMBL" id="EJK74455.1"/>
    </source>
</evidence>
<dbReference type="Gene3D" id="1.10.290.10">
    <property type="entry name" value="Topoisomerase I, domain 4"/>
    <property type="match status" value="1"/>
</dbReference>
<dbReference type="Gene3D" id="2.70.20.10">
    <property type="entry name" value="Topoisomerase I, domain 3"/>
    <property type="match status" value="1"/>
</dbReference>
<evidence type="ECO:0000313" key="10">
    <source>
        <dbReference type="Proteomes" id="UP000266841"/>
    </source>
</evidence>
<dbReference type="PRINTS" id="PR00417">
    <property type="entry name" value="PRTPISMRASEI"/>
</dbReference>
<dbReference type="OMA" id="RMWIQSM"/>
<evidence type="ECO:0000256" key="6">
    <source>
        <dbReference type="ARBA" id="ARBA00023235"/>
    </source>
</evidence>
<dbReference type="GO" id="GO:0006310">
    <property type="term" value="P:DNA recombination"/>
    <property type="evidence" value="ECO:0007669"/>
    <property type="project" value="TreeGrafter"/>
</dbReference>
<evidence type="ECO:0000259" key="8">
    <source>
        <dbReference type="PROSITE" id="PS52039"/>
    </source>
</evidence>
<comment type="caution">
    <text evidence="9">The sequence shown here is derived from an EMBL/GenBank/DDBJ whole genome shotgun (WGS) entry which is preliminary data.</text>
</comment>
<dbReference type="AlphaFoldDB" id="K0TAA4"/>
<keyword evidence="4 7" id="KW-0799">Topoisomerase</keyword>
<dbReference type="InterPro" id="IPR013825">
    <property type="entry name" value="Topo_IA_cen_sub2"/>
</dbReference>
<keyword evidence="10" id="KW-1185">Reference proteome</keyword>
<evidence type="ECO:0000256" key="5">
    <source>
        <dbReference type="ARBA" id="ARBA00023125"/>
    </source>
</evidence>
<evidence type="ECO:0000256" key="1">
    <source>
        <dbReference type="ARBA" id="ARBA00000213"/>
    </source>
</evidence>
<dbReference type="InterPro" id="IPR000380">
    <property type="entry name" value="Topo_IA"/>
</dbReference>
<dbReference type="OrthoDB" id="430051at2759"/>
<dbReference type="InterPro" id="IPR006171">
    <property type="entry name" value="TOPRIM_dom"/>
</dbReference>
<keyword evidence="6 7" id="KW-0413">Isomerase</keyword>
<dbReference type="InterPro" id="IPR023405">
    <property type="entry name" value="Topo_IA_core_domain"/>
</dbReference>
<feature type="domain" description="Topo IA-type catalytic" evidence="8">
    <location>
        <begin position="215"/>
        <end position="684"/>
    </location>
</feature>
<comment type="function">
    <text evidence="7">Introduces a single-strand break via transesterification at a target site in duplex DNA. Releases the supercoiling and torsional tension of DNA introduced during the DNA replication and transcription by transiently cleaving and rejoining one strand of the DNA duplex. The scissile phosphodiester is attacked by the catalytic tyrosine of the enzyme, resulting in the formation of a DNA-(5'-phosphotyrosyl)-enzyme intermediate and the expulsion of a 3'-OH DNA strand.</text>
</comment>
<dbReference type="Pfam" id="PF01751">
    <property type="entry name" value="Toprim"/>
    <property type="match status" value="1"/>
</dbReference>